<name>A0AAD9EM63_9PEZI</name>
<feature type="region of interest" description="Disordered" evidence="1">
    <location>
        <begin position="1"/>
        <end position="70"/>
    </location>
</feature>
<dbReference type="Proteomes" id="UP001243330">
    <property type="component" value="Unassembled WGS sequence"/>
</dbReference>
<keyword evidence="3" id="KW-1185">Reference proteome</keyword>
<accession>A0AAD9EM63</accession>
<sequence length="70" mass="7747">MLSDTHPRNGHRPAAPSTRTERHCSALSLSIPKTHHQSKPEPPHHHQPFAPSHDPSLRNSHRGILASTSL</sequence>
<evidence type="ECO:0000256" key="1">
    <source>
        <dbReference type="SAM" id="MobiDB-lite"/>
    </source>
</evidence>
<evidence type="ECO:0000313" key="2">
    <source>
        <dbReference type="EMBL" id="KAK1853413.1"/>
    </source>
</evidence>
<organism evidence="2 3">
    <name type="scientific">Colletotrichum chrysophilum</name>
    <dbReference type="NCBI Taxonomy" id="1836956"/>
    <lineage>
        <taxon>Eukaryota</taxon>
        <taxon>Fungi</taxon>
        <taxon>Dikarya</taxon>
        <taxon>Ascomycota</taxon>
        <taxon>Pezizomycotina</taxon>
        <taxon>Sordariomycetes</taxon>
        <taxon>Hypocreomycetidae</taxon>
        <taxon>Glomerellales</taxon>
        <taxon>Glomerellaceae</taxon>
        <taxon>Colletotrichum</taxon>
        <taxon>Colletotrichum gloeosporioides species complex</taxon>
    </lineage>
</organism>
<evidence type="ECO:0000313" key="3">
    <source>
        <dbReference type="Proteomes" id="UP001243330"/>
    </source>
</evidence>
<reference evidence="2" key="1">
    <citation type="submission" date="2023-01" db="EMBL/GenBank/DDBJ databases">
        <title>Colletotrichum chrysophilum M932 genome sequence.</title>
        <authorList>
            <person name="Baroncelli R."/>
        </authorList>
    </citation>
    <scope>NUCLEOTIDE SEQUENCE</scope>
    <source>
        <strain evidence="2">M932</strain>
    </source>
</reference>
<protein>
    <submittedName>
        <fullName evidence="2">Uncharacterized protein</fullName>
    </submittedName>
</protein>
<dbReference type="EMBL" id="JAQOWY010000055">
    <property type="protein sequence ID" value="KAK1853413.1"/>
    <property type="molecule type" value="Genomic_DNA"/>
</dbReference>
<comment type="caution">
    <text evidence="2">The sequence shown here is derived from an EMBL/GenBank/DDBJ whole genome shotgun (WGS) entry which is preliminary data.</text>
</comment>
<gene>
    <name evidence="2" type="ORF">CCHR01_03939</name>
</gene>
<dbReference type="AlphaFoldDB" id="A0AAD9EM63"/>
<proteinExistence type="predicted"/>